<evidence type="ECO:0000256" key="1">
    <source>
        <dbReference type="ARBA" id="ARBA00022553"/>
    </source>
</evidence>
<name>A0A422R1N7_9RHOB</name>
<reference evidence="4" key="1">
    <citation type="submission" date="2018-05" db="EMBL/GenBank/DDBJ databases">
        <title>Reclassification of Methylarcula marina and Methylarcula terricola as Paracoccus methylarcula sp.nov., comb.nov. and Paracoccus terricola comb.nov.</title>
        <authorList>
            <person name="Shmareva M.N."/>
            <person name="Doronina N.V."/>
            <person name="Vasilenko O.V."/>
            <person name="Tarlachkov S.V."/>
            <person name="Trotsenko Y.A."/>
        </authorList>
    </citation>
    <scope>NUCLEOTIDE SEQUENCE [LARGE SCALE GENOMIC DNA]</scope>
    <source>
        <strain evidence="4">VKM B-2159</strain>
    </source>
</reference>
<dbReference type="PANTHER" id="PTHR44591:SF3">
    <property type="entry name" value="RESPONSE REGULATORY DOMAIN-CONTAINING PROTEIN"/>
    <property type="match status" value="1"/>
</dbReference>
<dbReference type="GO" id="GO:0000160">
    <property type="term" value="P:phosphorelay signal transduction system"/>
    <property type="evidence" value="ECO:0007669"/>
    <property type="project" value="InterPro"/>
</dbReference>
<gene>
    <name evidence="4" type="ORF">A7A09_001630</name>
</gene>
<dbReference type="InterPro" id="IPR050595">
    <property type="entry name" value="Bact_response_regulator"/>
</dbReference>
<dbReference type="CDD" id="cd00156">
    <property type="entry name" value="REC"/>
    <property type="match status" value="1"/>
</dbReference>
<dbReference type="InterPro" id="IPR001789">
    <property type="entry name" value="Sig_transdc_resp-reg_receiver"/>
</dbReference>
<protein>
    <submittedName>
        <fullName evidence="4">Response regulator</fullName>
    </submittedName>
</protein>
<evidence type="ECO:0000256" key="2">
    <source>
        <dbReference type="PROSITE-ProRule" id="PRU00169"/>
    </source>
</evidence>
<keyword evidence="1 2" id="KW-0597">Phosphoprotein</keyword>
<dbReference type="Gene3D" id="3.40.50.2300">
    <property type="match status" value="1"/>
</dbReference>
<proteinExistence type="predicted"/>
<dbReference type="InterPro" id="IPR011006">
    <property type="entry name" value="CheY-like_superfamily"/>
</dbReference>
<evidence type="ECO:0000313" key="4">
    <source>
        <dbReference type="EMBL" id="RNF36122.1"/>
    </source>
</evidence>
<organism evidence="4 5">
    <name type="scientific">Paracoccus methylarcula</name>
    <dbReference type="NCBI Taxonomy" id="72022"/>
    <lineage>
        <taxon>Bacteria</taxon>
        <taxon>Pseudomonadati</taxon>
        <taxon>Pseudomonadota</taxon>
        <taxon>Alphaproteobacteria</taxon>
        <taxon>Rhodobacterales</taxon>
        <taxon>Paracoccaceae</taxon>
        <taxon>Paracoccus</taxon>
    </lineage>
</organism>
<dbReference type="PANTHER" id="PTHR44591">
    <property type="entry name" value="STRESS RESPONSE REGULATOR PROTEIN 1"/>
    <property type="match status" value="1"/>
</dbReference>
<dbReference type="SMART" id="SM00448">
    <property type="entry name" value="REC"/>
    <property type="match status" value="1"/>
</dbReference>
<sequence length="230" mass="24935">MRIVARPERPLAGLTVLAVEDSRYSSEALRLLCMRSGARMRRADCLRSANRHLLSYRPDVAIIDLGLPDGDGTELIRYLARATPRLPVIIGLSGDPGSREEVIAAGADGFLSKPLENLAIFQQAILSVLPANMRRWSPIAVPNDLIMPDAASLREDLAHVADIISGITDTSRIAYIARFLEGIARSAHDEALEAAATALVEDHRADRAVATDLARISGMVQDRLTRTAGH</sequence>
<feature type="domain" description="Response regulatory" evidence="3">
    <location>
        <begin position="15"/>
        <end position="128"/>
    </location>
</feature>
<comment type="caution">
    <text evidence="4">The sequence shown here is derived from an EMBL/GenBank/DDBJ whole genome shotgun (WGS) entry which is preliminary data.</text>
</comment>
<evidence type="ECO:0000259" key="3">
    <source>
        <dbReference type="PROSITE" id="PS50110"/>
    </source>
</evidence>
<keyword evidence="5" id="KW-1185">Reference proteome</keyword>
<dbReference type="Pfam" id="PF00072">
    <property type="entry name" value="Response_reg"/>
    <property type="match status" value="1"/>
</dbReference>
<dbReference type="EMBL" id="PXNQ02000001">
    <property type="protein sequence ID" value="RNF36122.1"/>
    <property type="molecule type" value="Genomic_DNA"/>
</dbReference>
<dbReference type="Proteomes" id="UP000238137">
    <property type="component" value="Unassembled WGS sequence"/>
</dbReference>
<dbReference type="OrthoDB" id="7831674at2"/>
<dbReference type="SUPFAM" id="SSF52172">
    <property type="entry name" value="CheY-like"/>
    <property type="match status" value="1"/>
</dbReference>
<accession>A0A422R1N7</accession>
<dbReference type="AlphaFoldDB" id="A0A422R1N7"/>
<evidence type="ECO:0000313" key="5">
    <source>
        <dbReference type="Proteomes" id="UP000238137"/>
    </source>
</evidence>
<dbReference type="PROSITE" id="PS50110">
    <property type="entry name" value="RESPONSE_REGULATORY"/>
    <property type="match status" value="1"/>
</dbReference>
<feature type="modified residue" description="4-aspartylphosphate" evidence="2">
    <location>
        <position position="64"/>
    </location>
</feature>